<dbReference type="NCBIfam" id="NF009381">
    <property type="entry name" value="PRK12740.1-5"/>
    <property type="match status" value="1"/>
</dbReference>
<dbReference type="InterPro" id="IPR000640">
    <property type="entry name" value="EFG_V-like"/>
</dbReference>
<sequence length="751" mass="78102">MDSVPNAILVEDKSPPRDIRSLWHSRADRYTMDERIRTGAGGPMNSSSTPTHRTVALVGGAGAGKTTLAEALLHRAGAIPRAGSIEQGTTVCDHEPEEIARGTTLGLSLAHLAWSPPGDAGECTITLADTPGRSDFVGSVDVALSVADVAVVVVSAVDGVTAGTRFVWSAAEAAGLPRIVVITQEDKTRADFHRVMGELRAAFGEHLWPIELPLGEEQAFHGVADVLSEQALEYDADGGHHEAPMPADAEAEEHQMHLDVTEEIVSHDDEQLEAYLEGNEPSPAELERTLAREVASGGAVPVVVCSGLTGTGVDRVADLICELSPSSLERDARIVVGGSAKSTGGTDAATGGGGGGGAATVTGAEVRVAPNPDGEPLVYVFRTVADPFVGQISMLKVLSGVLHPSDRLHNATTGADERIHGLFQLRGAEHLQVGALRAGEVGAVAKLTGSPSGTLLWSRTGGTARPAPLPTRPAVFAMSLTPATQSDDEKMSTALTRLVAEDPTLVIDRAADQTILRGLGDMHVEVAVERLARVFGVHVDTGPAPVAYRETIAGSADVEGKLKKQSGGHGQFAVVQLRVSPLKPGEGFEFVDSVVGGSVPRTYIPAVEKGARDALAGGGPQGHPVVDVRVELYDGKSHSVDSSEMAFRTAASIGVKAALAEAGTVMLEPVSVVTVTVPADLQGTVLTDLSGRRGRVSATETADDGRARVVASVPEAELARYVLDLRSMTGGQAELTITPDRYMKVPNGARA</sequence>
<keyword evidence="4" id="KW-0251">Elongation factor</keyword>
<keyword evidence="4" id="KW-0648">Protein biosynthesis</keyword>
<dbReference type="Gene3D" id="3.30.230.10">
    <property type="match status" value="1"/>
</dbReference>
<dbReference type="CDD" id="cd01434">
    <property type="entry name" value="EFG_mtEFG1_IV"/>
    <property type="match status" value="1"/>
</dbReference>
<keyword evidence="1" id="KW-0547">Nucleotide-binding</keyword>
<dbReference type="InterPro" id="IPR009000">
    <property type="entry name" value="Transl_B-barrel_sf"/>
</dbReference>
<dbReference type="PANTHER" id="PTHR43261">
    <property type="entry name" value="TRANSLATION ELONGATION FACTOR G-RELATED"/>
    <property type="match status" value="1"/>
</dbReference>
<comment type="caution">
    <text evidence="4">The sequence shown here is derived from an EMBL/GenBank/DDBJ whole genome shotgun (WGS) entry which is preliminary data.</text>
</comment>
<protein>
    <submittedName>
        <fullName evidence="4">Elongation factor G</fullName>
    </submittedName>
</protein>
<dbReference type="Gene3D" id="3.30.70.240">
    <property type="match status" value="1"/>
</dbReference>
<dbReference type="InterPro" id="IPR005225">
    <property type="entry name" value="Small_GTP-bd"/>
</dbReference>
<dbReference type="SUPFAM" id="SSF54980">
    <property type="entry name" value="EF-G C-terminal domain-like"/>
    <property type="match status" value="2"/>
</dbReference>
<dbReference type="InterPro" id="IPR027417">
    <property type="entry name" value="P-loop_NTPase"/>
</dbReference>
<dbReference type="Pfam" id="PF14492">
    <property type="entry name" value="EFG_III"/>
    <property type="match status" value="1"/>
</dbReference>
<evidence type="ECO:0000259" key="3">
    <source>
        <dbReference type="PROSITE" id="PS51722"/>
    </source>
</evidence>
<dbReference type="NCBIfam" id="TIGR00231">
    <property type="entry name" value="small_GTP"/>
    <property type="match status" value="1"/>
</dbReference>
<dbReference type="InterPro" id="IPR035649">
    <property type="entry name" value="EFG_V"/>
</dbReference>
<name>A0ABP4WQH4_9MICO</name>
<dbReference type="InterPro" id="IPR020568">
    <property type="entry name" value="Ribosomal_Su5_D2-typ_SF"/>
</dbReference>
<dbReference type="GO" id="GO:0003746">
    <property type="term" value="F:translation elongation factor activity"/>
    <property type="evidence" value="ECO:0007669"/>
    <property type="project" value="UniProtKB-KW"/>
</dbReference>
<dbReference type="Proteomes" id="UP001500506">
    <property type="component" value="Unassembled WGS sequence"/>
</dbReference>
<evidence type="ECO:0000313" key="5">
    <source>
        <dbReference type="Proteomes" id="UP001500506"/>
    </source>
</evidence>
<dbReference type="PANTHER" id="PTHR43261:SF6">
    <property type="entry name" value="ELONGATION FACTOR G-LIKE PROTEIN"/>
    <property type="match status" value="1"/>
</dbReference>
<dbReference type="SUPFAM" id="SSF50447">
    <property type="entry name" value="Translation proteins"/>
    <property type="match status" value="1"/>
</dbReference>
<keyword evidence="2" id="KW-0342">GTP-binding</keyword>
<dbReference type="SUPFAM" id="SSF52540">
    <property type="entry name" value="P-loop containing nucleoside triphosphate hydrolases"/>
    <property type="match status" value="1"/>
</dbReference>
<dbReference type="SMART" id="SM00838">
    <property type="entry name" value="EFG_C"/>
    <property type="match status" value="1"/>
</dbReference>
<dbReference type="Pfam" id="PF00679">
    <property type="entry name" value="EFG_C"/>
    <property type="match status" value="1"/>
</dbReference>
<evidence type="ECO:0000313" key="4">
    <source>
        <dbReference type="EMBL" id="GAA1756745.1"/>
    </source>
</evidence>
<gene>
    <name evidence="4" type="primary">fusA_1</name>
    <name evidence="4" type="ORF">GCM10009747_14100</name>
</gene>
<dbReference type="InterPro" id="IPR041095">
    <property type="entry name" value="EFG_II"/>
</dbReference>
<proteinExistence type="predicted"/>
<dbReference type="InterPro" id="IPR014721">
    <property type="entry name" value="Ribsml_uS5_D2-typ_fold_subgr"/>
</dbReference>
<evidence type="ECO:0000256" key="1">
    <source>
        <dbReference type="ARBA" id="ARBA00022741"/>
    </source>
</evidence>
<organism evidence="4 5">
    <name type="scientific">Agromyces humatus</name>
    <dbReference type="NCBI Taxonomy" id="279573"/>
    <lineage>
        <taxon>Bacteria</taxon>
        <taxon>Bacillati</taxon>
        <taxon>Actinomycetota</taxon>
        <taxon>Actinomycetes</taxon>
        <taxon>Micrococcales</taxon>
        <taxon>Microbacteriaceae</taxon>
        <taxon>Agromyces</taxon>
    </lineage>
</organism>
<dbReference type="Pfam" id="PF03764">
    <property type="entry name" value="EFG_IV"/>
    <property type="match status" value="1"/>
</dbReference>
<evidence type="ECO:0000256" key="2">
    <source>
        <dbReference type="ARBA" id="ARBA00023134"/>
    </source>
</evidence>
<feature type="domain" description="Tr-type G" evidence="3">
    <location>
        <begin position="50"/>
        <end position="328"/>
    </location>
</feature>
<dbReference type="Gene3D" id="3.30.70.870">
    <property type="entry name" value="Elongation Factor G (Translational Gtpase), domain 3"/>
    <property type="match status" value="1"/>
</dbReference>
<dbReference type="Gene3D" id="2.40.30.10">
    <property type="entry name" value="Translation factors"/>
    <property type="match status" value="1"/>
</dbReference>
<accession>A0ABP4WQH4</accession>
<reference evidence="5" key="1">
    <citation type="journal article" date="2019" name="Int. J. Syst. Evol. Microbiol.">
        <title>The Global Catalogue of Microorganisms (GCM) 10K type strain sequencing project: providing services to taxonomists for standard genome sequencing and annotation.</title>
        <authorList>
            <consortium name="The Broad Institute Genomics Platform"/>
            <consortium name="The Broad Institute Genome Sequencing Center for Infectious Disease"/>
            <person name="Wu L."/>
            <person name="Ma J."/>
        </authorList>
    </citation>
    <scope>NUCLEOTIDE SEQUENCE [LARGE SCALE GENOMIC DNA]</scope>
    <source>
        <strain evidence="5">JCM 14319</strain>
    </source>
</reference>
<dbReference type="InterPro" id="IPR047872">
    <property type="entry name" value="EFG_IV"/>
</dbReference>
<dbReference type="CDD" id="cd03713">
    <property type="entry name" value="EFG_mtEFG_C"/>
    <property type="match status" value="1"/>
</dbReference>
<dbReference type="EMBL" id="BAAANH010000003">
    <property type="protein sequence ID" value="GAA1756745.1"/>
    <property type="molecule type" value="Genomic_DNA"/>
</dbReference>
<dbReference type="PROSITE" id="PS51722">
    <property type="entry name" value="G_TR_2"/>
    <property type="match status" value="1"/>
</dbReference>
<dbReference type="Gene3D" id="3.40.50.300">
    <property type="entry name" value="P-loop containing nucleotide triphosphate hydrolases"/>
    <property type="match status" value="1"/>
</dbReference>
<dbReference type="Pfam" id="PF00009">
    <property type="entry name" value="GTP_EFTU"/>
    <property type="match status" value="1"/>
</dbReference>
<dbReference type="InterPro" id="IPR035647">
    <property type="entry name" value="EFG_III/V"/>
</dbReference>
<dbReference type="InterPro" id="IPR005517">
    <property type="entry name" value="Transl_elong_EFG/EF2_IV"/>
</dbReference>
<dbReference type="InterPro" id="IPR000795">
    <property type="entry name" value="T_Tr_GTP-bd_dom"/>
</dbReference>
<dbReference type="SMART" id="SM00889">
    <property type="entry name" value="EFG_IV"/>
    <property type="match status" value="1"/>
</dbReference>
<keyword evidence="5" id="KW-1185">Reference proteome</keyword>
<dbReference type="SUPFAM" id="SSF54211">
    <property type="entry name" value="Ribosomal protein S5 domain 2-like"/>
    <property type="match status" value="1"/>
</dbReference>